<evidence type="ECO:0000256" key="1">
    <source>
        <dbReference type="ARBA" id="ARBA00022737"/>
    </source>
</evidence>
<feature type="non-terminal residue" evidence="3">
    <location>
        <position position="93"/>
    </location>
</feature>
<keyword evidence="1" id="KW-0677">Repeat</keyword>
<dbReference type="InterPro" id="IPR046960">
    <property type="entry name" value="PPR_At4g14850-like_plant"/>
</dbReference>
<organism evidence="3">
    <name type="scientific">Tanacetum cinerariifolium</name>
    <name type="common">Dalmatian daisy</name>
    <name type="synonym">Chrysanthemum cinerariifolium</name>
    <dbReference type="NCBI Taxonomy" id="118510"/>
    <lineage>
        <taxon>Eukaryota</taxon>
        <taxon>Viridiplantae</taxon>
        <taxon>Streptophyta</taxon>
        <taxon>Embryophyta</taxon>
        <taxon>Tracheophyta</taxon>
        <taxon>Spermatophyta</taxon>
        <taxon>Magnoliopsida</taxon>
        <taxon>eudicotyledons</taxon>
        <taxon>Gunneridae</taxon>
        <taxon>Pentapetalae</taxon>
        <taxon>asterids</taxon>
        <taxon>campanulids</taxon>
        <taxon>Asterales</taxon>
        <taxon>Asteraceae</taxon>
        <taxon>Asteroideae</taxon>
        <taxon>Anthemideae</taxon>
        <taxon>Anthemidinae</taxon>
        <taxon>Tanacetum</taxon>
    </lineage>
</organism>
<proteinExistence type="predicted"/>
<evidence type="ECO:0000256" key="2">
    <source>
        <dbReference type="PROSITE-ProRule" id="PRU00708"/>
    </source>
</evidence>
<dbReference type="Pfam" id="PF01535">
    <property type="entry name" value="PPR"/>
    <property type="match status" value="1"/>
</dbReference>
<dbReference type="PROSITE" id="PS51375">
    <property type="entry name" value="PPR"/>
    <property type="match status" value="1"/>
</dbReference>
<dbReference type="Gene3D" id="1.25.40.10">
    <property type="entry name" value="Tetratricopeptide repeat domain"/>
    <property type="match status" value="1"/>
</dbReference>
<evidence type="ECO:0000313" key="3">
    <source>
        <dbReference type="EMBL" id="GFD26897.1"/>
    </source>
</evidence>
<dbReference type="GO" id="GO:0009451">
    <property type="term" value="P:RNA modification"/>
    <property type="evidence" value="ECO:0007669"/>
    <property type="project" value="InterPro"/>
</dbReference>
<dbReference type="InterPro" id="IPR011990">
    <property type="entry name" value="TPR-like_helical_dom_sf"/>
</dbReference>
<gene>
    <name evidence="3" type="ORF">Tci_898866</name>
</gene>
<sequence length="93" mass="10344">MIETSGFEVSLKCCMRLCTALMDMYCKCGKLDVAEKVVNDMTERDTILGLAIHGEGLCALRLFSKMEMDGDKPDNVTFITVFTACSYSGMEHE</sequence>
<dbReference type="PANTHER" id="PTHR47926">
    <property type="entry name" value="PENTATRICOPEPTIDE REPEAT-CONTAINING PROTEIN"/>
    <property type="match status" value="1"/>
</dbReference>
<name>A0A699UW76_TANCI</name>
<dbReference type="EMBL" id="BKCJ011372563">
    <property type="protein sequence ID" value="GFD26897.1"/>
    <property type="molecule type" value="Genomic_DNA"/>
</dbReference>
<accession>A0A699UW76</accession>
<dbReference type="NCBIfam" id="TIGR00756">
    <property type="entry name" value="PPR"/>
    <property type="match status" value="1"/>
</dbReference>
<dbReference type="PANTHER" id="PTHR47926:SF352">
    <property type="entry name" value="REPEAT-CONTAINING PROTEIN, PUTATIVE-RELATED"/>
    <property type="match status" value="1"/>
</dbReference>
<feature type="repeat" description="PPR" evidence="2">
    <location>
        <begin position="14"/>
        <end position="48"/>
    </location>
</feature>
<dbReference type="AlphaFoldDB" id="A0A699UW76"/>
<reference evidence="3" key="1">
    <citation type="journal article" date="2019" name="Sci. Rep.">
        <title>Draft genome of Tanacetum cinerariifolium, the natural source of mosquito coil.</title>
        <authorList>
            <person name="Yamashiro T."/>
            <person name="Shiraishi A."/>
            <person name="Satake H."/>
            <person name="Nakayama K."/>
        </authorList>
    </citation>
    <scope>NUCLEOTIDE SEQUENCE</scope>
</reference>
<dbReference type="InterPro" id="IPR002885">
    <property type="entry name" value="PPR_rpt"/>
</dbReference>
<comment type="caution">
    <text evidence="3">The sequence shown here is derived from an EMBL/GenBank/DDBJ whole genome shotgun (WGS) entry which is preliminary data.</text>
</comment>
<protein>
    <submittedName>
        <fullName evidence="3">Pentatricopeptide repeat-containing protein At5g66520-like</fullName>
    </submittedName>
</protein>
<dbReference type="GO" id="GO:0003723">
    <property type="term" value="F:RNA binding"/>
    <property type="evidence" value="ECO:0007669"/>
    <property type="project" value="InterPro"/>
</dbReference>